<dbReference type="PROSITE" id="PS50157">
    <property type="entry name" value="ZINC_FINGER_C2H2_2"/>
    <property type="match status" value="9"/>
</dbReference>
<evidence type="ECO:0000256" key="3">
    <source>
        <dbReference type="ARBA" id="ARBA00022723"/>
    </source>
</evidence>
<name>A0A8W8NIJ6_MAGGI</name>
<dbReference type="PANTHER" id="PTHR16515:SF49">
    <property type="entry name" value="GASTRULA ZINC FINGER PROTEIN XLCGF49.1-LIKE-RELATED"/>
    <property type="match status" value="1"/>
</dbReference>
<dbReference type="Proteomes" id="UP000005408">
    <property type="component" value="Unassembled WGS sequence"/>
</dbReference>
<feature type="domain" description="C2H2-type" evidence="11">
    <location>
        <begin position="185"/>
        <end position="211"/>
    </location>
</feature>
<feature type="domain" description="C2H2-type" evidence="11">
    <location>
        <begin position="352"/>
        <end position="379"/>
    </location>
</feature>
<dbReference type="OrthoDB" id="40579at2759"/>
<feature type="domain" description="C2H2-type" evidence="11">
    <location>
        <begin position="268"/>
        <end position="295"/>
    </location>
</feature>
<dbReference type="OMA" id="LKRDHHG"/>
<dbReference type="InterPro" id="IPR013087">
    <property type="entry name" value="Znf_C2H2_type"/>
</dbReference>
<dbReference type="SUPFAM" id="SSF57667">
    <property type="entry name" value="beta-beta-alpha zinc fingers"/>
    <property type="match status" value="5"/>
</dbReference>
<reference evidence="12" key="1">
    <citation type="submission" date="2022-08" db="UniProtKB">
        <authorList>
            <consortium name="EnsemblMetazoa"/>
        </authorList>
    </citation>
    <scope>IDENTIFICATION</scope>
    <source>
        <strain evidence="12">05x7-T-G4-1.051#20</strain>
    </source>
</reference>
<feature type="domain" description="C2H2-type" evidence="11">
    <location>
        <begin position="240"/>
        <end position="267"/>
    </location>
</feature>
<feature type="region of interest" description="Disordered" evidence="10">
    <location>
        <begin position="498"/>
        <end position="517"/>
    </location>
</feature>
<proteinExistence type="inferred from homology"/>
<dbReference type="GO" id="GO:0003677">
    <property type="term" value="F:DNA binding"/>
    <property type="evidence" value="ECO:0007669"/>
    <property type="project" value="UniProtKB-KW"/>
</dbReference>
<organism evidence="12 13">
    <name type="scientific">Magallana gigas</name>
    <name type="common">Pacific oyster</name>
    <name type="synonym">Crassostrea gigas</name>
    <dbReference type="NCBI Taxonomy" id="29159"/>
    <lineage>
        <taxon>Eukaryota</taxon>
        <taxon>Metazoa</taxon>
        <taxon>Spiralia</taxon>
        <taxon>Lophotrochozoa</taxon>
        <taxon>Mollusca</taxon>
        <taxon>Bivalvia</taxon>
        <taxon>Autobranchia</taxon>
        <taxon>Pteriomorphia</taxon>
        <taxon>Ostreida</taxon>
        <taxon>Ostreoidea</taxon>
        <taxon>Ostreidae</taxon>
        <taxon>Magallana</taxon>
    </lineage>
</organism>
<feature type="domain" description="C2H2-type" evidence="11">
    <location>
        <begin position="324"/>
        <end position="351"/>
    </location>
</feature>
<protein>
    <recommendedName>
        <fullName evidence="11">C2H2-type domain-containing protein</fullName>
    </recommendedName>
</protein>
<dbReference type="EnsemblMetazoa" id="G5937.2">
    <property type="protein sequence ID" value="G5937.2:cds"/>
    <property type="gene ID" value="G5937"/>
</dbReference>
<feature type="region of interest" description="Disordered" evidence="10">
    <location>
        <begin position="89"/>
        <end position="144"/>
    </location>
</feature>
<dbReference type="GO" id="GO:0000122">
    <property type="term" value="P:negative regulation of transcription by RNA polymerase II"/>
    <property type="evidence" value="ECO:0007669"/>
    <property type="project" value="UniProtKB-ARBA"/>
</dbReference>
<feature type="domain" description="C2H2-type" evidence="11">
    <location>
        <begin position="212"/>
        <end position="239"/>
    </location>
</feature>
<dbReference type="GO" id="GO:0005634">
    <property type="term" value="C:nucleus"/>
    <property type="evidence" value="ECO:0007669"/>
    <property type="project" value="UniProtKB-SubCell"/>
</dbReference>
<keyword evidence="6" id="KW-0862">Zinc</keyword>
<dbReference type="FunFam" id="3.30.160.60:FF:000446">
    <property type="entry name" value="Zinc finger protein"/>
    <property type="match status" value="1"/>
</dbReference>
<dbReference type="FunFam" id="3.30.160.60:FF:000634">
    <property type="entry name" value="Zinc finger X-chromosomal protein"/>
    <property type="match status" value="1"/>
</dbReference>
<feature type="compositionally biased region" description="Acidic residues" evidence="10">
    <location>
        <begin position="505"/>
        <end position="517"/>
    </location>
</feature>
<dbReference type="PROSITE" id="PS00028">
    <property type="entry name" value="ZINC_FINGER_C2H2_1"/>
    <property type="match status" value="7"/>
</dbReference>
<dbReference type="EnsemblMetazoa" id="G5937.1">
    <property type="protein sequence ID" value="G5937.1:cds"/>
    <property type="gene ID" value="G5937"/>
</dbReference>
<feature type="domain" description="C2H2-type" evidence="11">
    <location>
        <begin position="296"/>
        <end position="323"/>
    </location>
</feature>
<evidence type="ECO:0000256" key="4">
    <source>
        <dbReference type="ARBA" id="ARBA00022737"/>
    </source>
</evidence>
<evidence type="ECO:0000313" key="12">
    <source>
        <dbReference type="EnsemblMetazoa" id="G5937.2:cds"/>
    </source>
</evidence>
<dbReference type="Pfam" id="PF00096">
    <property type="entry name" value="zf-C2H2"/>
    <property type="match status" value="5"/>
</dbReference>
<comment type="subcellular location">
    <subcellularLocation>
        <location evidence="1">Nucleus</location>
    </subcellularLocation>
</comment>
<feature type="compositionally biased region" description="Basic and acidic residues" evidence="10">
    <location>
        <begin position="1"/>
        <end position="15"/>
    </location>
</feature>
<dbReference type="SMART" id="SM00355">
    <property type="entry name" value="ZnF_C2H2"/>
    <property type="match status" value="8"/>
</dbReference>
<accession>A0A8W8NIJ6</accession>
<keyword evidence="7" id="KW-0238">DNA-binding</keyword>
<evidence type="ECO:0000256" key="5">
    <source>
        <dbReference type="ARBA" id="ARBA00022771"/>
    </source>
</evidence>
<evidence type="ECO:0000256" key="7">
    <source>
        <dbReference type="ARBA" id="ARBA00023125"/>
    </source>
</evidence>
<dbReference type="GO" id="GO:0008270">
    <property type="term" value="F:zinc ion binding"/>
    <property type="evidence" value="ECO:0007669"/>
    <property type="project" value="UniProtKB-KW"/>
</dbReference>
<feature type="compositionally biased region" description="Acidic residues" evidence="10">
    <location>
        <begin position="118"/>
        <end position="130"/>
    </location>
</feature>
<evidence type="ECO:0000256" key="1">
    <source>
        <dbReference type="ARBA" id="ARBA00004123"/>
    </source>
</evidence>
<evidence type="ECO:0000256" key="6">
    <source>
        <dbReference type="ARBA" id="ARBA00022833"/>
    </source>
</evidence>
<comment type="similarity">
    <text evidence="2">Belongs to the krueppel C2H2-type zinc-finger protein family.</text>
</comment>
<evidence type="ECO:0000259" key="11">
    <source>
        <dbReference type="PROSITE" id="PS50157"/>
    </source>
</evidence>
<keyword evidence="3" id="KW-0479">Metal-binding</keyword>
<feature type="compositionally biased region" description="Polar residues" evidence="10">
    <location>
        <begin position="17"/>
        <end position="27"/>
    </location>
</feature>
<evidence type="ECO:0000313" key="13">
    <source>
        <dbReference type="Proteomes" id="UP000005408"/>
    </source>
</evidence>
<dbReference type="RefSeq" id="XP_011440340.2">
    <property type="nucleotide sequence ID" value="XM_011442038.3"/>
</dbReference>
<feature type="region of interest" description="Disordered" evidence="10">
    <location>
        <begin position="1"/>
        <end position="48"/>
    </location>
</feature>
<dbReference type="FunFam" id="3.30.160.60:FF:000100">
    <property type="entry name" value="Zinc finger 45-like"/>
    <property type="match status" value="1"/>
</dbReference>
<feature type="domain" description="C2H2-type" evidence="11">
    <location>
        <begin position="418"/>
        <end position="445"/>
    </location>
</feature>
<sequence>MERKDKQPNRTEKALEPSTTNSENTVSGDEAKEEVDLGSSSGEKVTPVTVEKCNTVDPASIHDHDTEGVSLLLGMRDSIIASEEKANLEKNKLKRGGGALNEHEYFSPTKQVRKTLDTEEASTSDEDIDQEDKTPNEEVSSNNQDVNCVIDHVDETANKEEEEVAKVVRTEEVTTVDEDSHEPVYKCAFCDQFHTKSELKKHIQKHVGDKPYHCDHCSKTFSGRGPLQSHLRIHNRSTAVKCTVCNEAVRDKSALSAHMKIHITNPPYKCWFCSQTFIKNEHLQNHLRIHAGEKPYKCEECGKSFSYSSNYKVHVRLHTGDRPYKCGVCDETFRQLHSLKAHQSKHTGEKPYRCGICDKQFLHKRSLQFHLRIHSADCEIEKMHAEDIPGRCDACKTLFTAKMDLLRRIKINSGERPYGCRECGECFLEADALKSHFRQHAKESTKGCLICGKGDEGVTPKNAYLDIHKHMKTMRLQLRGFKRGFKREVSLMKKEIGMMKKSDEDSNEEECVSPEIKFDEENELREEKLDHQIISHEEVVN</sequence>
<dbReference type="AlphaFoldDB" id="A0A8W8NIJ6"/>
<keyword evidence="13" id="KW-1185">Reference proteome</keyword>
<keyword evidence="5 9" id="KW-0863">Zinc-finger</keyword>
<dbReference type="KEGG" id="crg:105337352"/>
<evidence type="ECO:0000256" key="8">
    <source>
        <dbReference type="ARBA" id="ARBA00023242"/>
    </source>
</evidence>
<dbReference type="InterPro" id="IPR036236">
    <property type="entry name" value="Znf_C2H2_sf"/>
</dbReference>
<keyword evidence="4" id="KW-0677">Repeat</keyword>
<dbReference type="GeneID" id="105337352"/>
<dbReference type="Gene3D" id="3.30.160.60">
    <property type="entry name" value="Classic Zinc Finger"/>
    <property type="match status" value="7"/>
</dbReference>
<evidence type="ECO:0000256" key="2">
    <source>
        <dbReference type="ARBA" id="ARBA00006991"/>
    </source>
</evidence>
<dbReference type="FunFam" id="3.30.160.60:FF:001465">
    <property type="entry name" value="Zinc finger protein 560"/>
    <property type="match status" value="1"/>
</dbReference>
<feature type="domain" description="C2H2-type" evidence="11">
    <location>
        <begin position="390"/>
        <end position="417"/>
    </location>
</feature>
<dbReference type="FunFam" id="3.30.160.60:FF:002343">
    <property type="entry name" value="Zinc finger protein 33A"/>
    <property type="match status" value="1"/>
</dbReference>
<evidence type="ECO:0000256" key="9">
    <source>
        <dbReference type="PROSITE-ProRule" id="PRU00042"/>
    </source>
</evidence>
<keyword evidence="8" id="KW-0539">Nucleus</keyword>
<dbReference type="PANTHER" id="PTHR16515">
    <property type="entry name" value="PR DOMAIN ZINC FINGER PROTEIN"/>
    <property type="match status" value="1"/>
</dbReference>
<evidence type="ECO:0000256" key="10">
    <source>
        <dbReference type="SAM" id="MobiDB-lite"/>
    </source>
</evidence>
<dbReference type="InterPro" id="IPR050331">
    <property type="entry name" value="Zinc_finger"/>
</dbReference>
<dbReference type="FunFam" id="3.30.160.60:FF:001498">
    <property type="entry name" value="Zinc finger protein 404"/>
    <property type="match status" value="1"/>
</dbReference>